<dbReference type="RefSeq" id="WP_188680405.1">
    <property type="nucleotide sequence ID" value="NZ_BMNY01000001.1"/>
</dbReference>
<evidence type="ECO:0000313" key="2">
    <source>
        <dbReference type="Proteomes" id="UP000632195"/>
    </source>
</evidence>
<accession>A0AA37BR12</accession>
<dbReference type="Proteomes" id="UP000632195">
    <property type="component" value="Unassembled WGS sequence"/>
</dbReference>
<sequence length="96" mass="10497">MLQFDSVEIEGHRFQFLQYAVGNAPLLVLRGKRGYVMCGYLDIETADRVGDVAVRVTGVRSLGDMLSATVRSVTGKARELGIREGQSVREILGLIA</sequence>
<keyword evidence="2" id="KW-1185">Reference proteome</keyword>
<dbReference type="Gene3D" id="3.30.1980.10">
    <property type="entry name" value="Hypothetical protein YunC"/>
    <property type="match status" value="1"/>
</dbReference>
<dbReference type="Pfam" id="PF08827">
    <property type="entry name" value="DUF1805"/>
    <property type="match status" value="1"/>
</dbReference>
<protein>
    <recommendedName>
        <fullName evidence="3">DUF1805 domain-containing protein</fullName>
    </recommendedName>
</protein>
<dbReference type="AlphaFoldDB" id="A0AA37BR12"/>
<dbReference type="EMBL" id="BMNY01000001">
    <property type="protein sequence ID" value="GGM71739.1"/>
    <property type="molecule type" value="Genomic_DNA"/>
</dbReference>
<evidence type="ECO:0000313" key="1">
    <source>
        <dbReference type="EMBL" id="GGM71739.1"/>
    </source>
</evidence>
<organism evidence="1 2">
    <name type="scientific">Thermogymnomonas acidicola</name>
    <dbReference type="NCBI Taxonomy" id="399579"/>
    <lineage>
        <taxon>Archaea</taxon>
        <taxon>Methanobacteriati</taxon>
        <taxon>Thermoplasmatota</taxon>
        <taxon>Thermoplasmata</taxon>
        <taxon>Thermoplasmatales</taxon>
        <taxon>Thermogymnomonas</taxon>
    </lineage>
</organism>
<comment type="caution">
    <text evidence="1">The sequence shown here is derived from an EMBL/GenBank/DDBJ whole genome shotgun (WGS) entry which is preliminary data.</text>
</comment>
<reference evidence="1" key="1">
    <citation type="journal article" date="2014" name="Int. J. Syst. Evol. Microbiol.">
        <title>Complete genome sequence of Corynebacterium casei LMG S-19264T (=DSM 44701T), isolated from a smear-ripened cheese.</title>
        <authorList>
            <consortium name="US DOE Joint Genome Institute (JGI-PGF)"/>
            <person name="Walter F."/>
            <person name="Albersmeier A."/>
            <person name="Kalinowski J."/>
            <person name="Ruckert C."/>
        </authorList>
    </citation>
    <scope>NUCLEOTIDE SEQUENCE</scope>
    <source>
        <strain evidence="1">JCM 13583</strain>
    </source>
</reference>
<dbReference type="SUPFAM" id="SSF102891">
    <property type="entry name" value="Hypothetical protein Ta1206"/>
    <property type="match status" value="1"/>
</dbReference>
<gene>
    <name evidence="1" type="ORF">GCM10007108_07300</name>
</gene>
<dbReference type="InterPro" id="IPR036493">
    <property type="entry name" value="YunC_sf"/>
</dbReference>
<name>A0AA37BR12_9ARCH</name>
<reference evidence="1" key="2">
    <citation type="submission" date="2022-09" db="EMBL/GenBank/DDBJ databases">
        <authorList>
            <person name="Sun Q."/>
            <person name="Ohkuma M."/>
        </authorList>
    </citation>
    <scope>NUCLEOTIDE SEQUENCE</scope>
    <source>
        <strain evidence="1">JCM 13583</strain>
    </source>
</reference>
<proteinExistence type="predicted"/>
<evidence type="ECO:0008006" key="3">
    <source>
        <dbReference type="Google" id="ProtNLM"/>
    </source>
</evidence>
<dbReference type="InterPro" id="IPR014931">
    <property type="entry name" value="DUF1805"/>
</dbReference>